<comment type="caution">
    <text evidence="9">The sequence shown here is derived from an EMBL/GenBank/DDBJ whole genome shotgun (WGS) entry which is preliminary data.</text>
</comment>
<evidence type="ECO:0000313" key="9">
    <source>
        <dbReference type="EMBL" id="KEF55050.1"/>
    </source>
</evidence>
<dbReference type="InterPro" id="IPR011701">
    <property type="entry name" value="MFS"/>
</dbReference>
<protein>
    <recommendedName>
        <fullName evidence="8">Major facilitator superfamily (MFS) profile domain-containing protein</fullName>
    </recommendedName>
</protein>
<accession>A0A072PHM6</accession>
<feature type="transmembrane region" description="Helical" evidence="7">
    <location>
        <begin position="450"/>
        <end position="470"/>
    </location>
</feature>
<dbReference type="HOGENOM" id="CLU_001265_0_5_1"/>
<keyword evidence="10" id="KW-1185">Reference proteome</keyword>
<evidence type="ECO:0000256" key="4">
    <source>
        <dbReference type="ARBA" id="ARBA00022989"/>
    </source>
</evidence>
<feature type="transmembrane region" description="Helical" evidence="7">
    <location>
        <begin position="328"/>
        <end position="350"/>
    </location>
</feature>
<evidence type="ECO:0000256" key="3">
    <source>
        <dbReference type="ARBA" id="ARBA00022692"/>
    </source>
</evidence>
<feature type="compositionally biased region" description="Basic and acidic residues" evidence="6">
    <location>
        <begin position="1"/>
        <end position="14"/>
    </location>
</feature>
<dbReference type="InterPro" id="IPR020846">
    <property type="entry name" value="MFS_dom"/>
</dbReference>
<dbReference type="AlphaFoldDB" id="A0A072PHM6"/>
<evidence type="ECO:0000259" key="8">
    <source>
        <dbReference type="PROSITE" id="PS50850"/>
    </source>
</evidence>
<evidence type="ECO:0000313" key="10">
    <source>
        <dbReference type="Proteomes" id="UP000027920"/>
    </source>
</evidence>
<dbReference type="EMBL" id="AMGV01000008">
    <property type="protein sequence ID" value="KEF55050.1"/>
    <property type="molecule type" value="Genomic_DNA"/>
</dbReference>
<dbReference type="RefSeq" id="XP_013257640.1">
    <property type="nucleotide sequence ID" value="XM_013402186.1"/>
</dbReference>
<dbReference type="Proteomes" id="UP000027920">
    <property type="component" value="Unassembled WGS sequence"/>
</dbReference>
<dbReference type="Pfam" id="PF07690">
    <property type="entry name" value="MFS_1"/>
    <property type="match status" value="1"/>
</dbReference>
<dbReference type="PANTHER" id="PTHR43791:SF35">
    <property type="entry name" value="MAJOR FACILITATOR SUPERFAMILY (MFS) PROFILE DOMAIN-CONTAINING PROTEIN"/>
    <property type="match status" value="1"/>
</dbReference>
<dbReference type="GO" id="GO:0022857">
    <property type="term" value="F:transmembrane transporter activity"/>
    <property type="evidence" value="ECO:0007669"/>
    <property type="project" value="InterPro"/>
</dbReference>
<organism evidence="9 10">
    <name type="scientific">Exophiala aquamarina CBS 119918</name>
    <dbReference type="NCBI Taxonomy" id="1182545"/>
    <lineage>
        <taxon>Eukaryota</taxon>
        <taxon>Fungi</taxon>
        <taxon>Dikarya</taxon>
        <taxon>Ascomycota</taxon>
        <taxon>Pezizomycotina</taxon>
        <taxon>Eurotiomycetes</taxon>
        <taxon>Chaetothyriomycetidae</taxon>
        <taxon>Chaetothyriales</taxon>
        <taxon>Herpotrichiellaceae</taxon>
        <taxon>Exophiala</taxon>
    </lineage>
</organism>
<evidence type="ECO:0000256" key="6">
    <source>
        <dbReference type="SAM" id="MobiDB-lite"/>
    </source>
</evidence>
<evidence type="ECO:0000256" key="1">
    <source>
        <dbReference type="ARBA" id="ARBA00004141"/>
    </source>
</evidence>
<dbReference type="PROSITE" id="PS50850">
    <property type="entry name" value="MFS"/>
    <property type="match status" value="1"/>
</dbReference>
<feature type="transmembrane region" description="Helical" evidence="7">
    <location>
        <begin position="190"/>
        <end position="211"/>
    </location>
</feature>
<name>A0A072PHM6_9EURO</name>
<sequence>MANIDKAEEVHEEQISSNTPEAEKFEVDNVRNDEALKVIAAYGGPSTWEPLEEKKLRRKIDRRLLPILCVTYAMQYYDKGMSREQAIFGLREDLQLTGNRYSFAAAIFFLGFIAGAYPASRLAQRYPVERVAGGLVFVWGTCFILTPVCTSYKGLYAQRFFLGALEAGISPIFMLVVGQFYKKDEQALKIGIWFSASSFVSFIGFPINWGLGHINGSLKPWKYMYLVGGAMTISWAFVIFFFMPPDPIRAKGLTDRERYIAVARLRVNNAGVRNLHFKKAHALELVRDEKFWLVMAMGYLSMIAAGPVNAFVPLIVAVGFQVGVFKTLLYLSPGGIFIGICIVGTTFLAYKVKNARCYIIFVAQLVTVVAASLLWKLPTSNLGGLLFACYILPGFTCAWGLLMGLSIANAAGYTKRVISSSGIHLGYCLGQFTGPLLYKDKDAPRYGPGFQAVVGTAVASAVLSLVYRSICVWENKRRDEAGISEAYEHAYDDDVTDKKNPQFRYVY</sequence>
<feature type="transmembrane region" description="Helical" evidence="7">
    <location>
        <begin position="223"/>
        <end position="243"/>
    </location>
</feature>
<keyword evidence="4 7" id="KW-1133">Transmembrane helix</keyword>
<feature type="transmembrane region" description="Helical" evidence="7">
    <location>
        <begin position="417"/>
        <end position="438"/>
    </location>
</feature>
<dbReference type="Gene3D" id="1.20.1250.20">
    <property type="entry name" value="MFS general substrate transporter like domains"/>
    <property type="match status" value="2"/>
</dbReference>
<evidence type="ECO:0000256" key="2">
    <source>
        <dbReference type="ARBA" id="ARBA00022448"/>
    </source>
</evidence>
<dbReference type="VEuPathDB" id="FungiDB:A1O9_08703"/>
<keyword evidence="3 7" id="KW-0812">Transmembrane</keyword>
<evidence type="ECO:0000256" key="5">
    <source>
        <dbReference type="ARBA" id="ARBA00023136"/>
    </source>
</evidence>
<proteinExistence type="predicted"/>
<feature type="transmembrane region" description="Helical" evidence="7">
    <location>
        <begin position="160"/>
        <end position="178"/>
    </location>
</feature>
<feature type="transmembrane region" description="Helical" evidence="7">
    <location>
        <begin position="131"/>
        <end position="148"/>
    </location>
</feature>
<evidence type="ECO:0000256" key="7">
    <source>
        <dbReference type="SAM" id="Phobius"/>
    </source>
</evidence>
<gene>
    <name evidence="9" type="ORF">A1O9_08703</name>
</gene>
<dbReference type="InterPro" id="IPR036259">
    <property type="entry name" value="MFS_trans_sf"/>
</dbReference>
<dbReference type="PANTHER" id="PTHR43791">
    <property type="entry name" value="PERMEASE-RELATED"/>
    <property type="match status" value="1"/>
</dbReference>
<dbReference type="GO" id="GO:0016020">
    <property type="term" value="C:membrane"/>
    <property type="evidence" value="ECO:0007669"/>
    <property type="project" value="UniProtKB-SubCell"/>
</dbReference>
<keyword evidence="5 7" id="KW-0472">Membrane</keyword>
<feature type="region of interest" description="Disordered" evidence="6">
    <location>
        <begin position="1"/>
        <end position="24"/>
    </location>
</feature>
<feature type="transmembrane region" description="Helical" evidence="7">
    <location>
        <begin position="381"/>
        <end position="405"/>
    </location>
</feature>
<dbReference type="OrthoDB" id="6730379at2759"/>
<feature type="domain" description="Major facilitator superfamily (MFS) profile" evidence="8">
    <location>
        <begin position="64"/>
        <end position="476"/>
    </location>
</feature>
<reference evidence="9 10" key="1">
    <citation type="submission" date="2013-03" db="EMBL/GenBank/DDBJ databases">
        <title>The Genome Sequence of Exophiala aquamarina CBS 119918.</title>
        <authorList>
            <consortium name="The Broad Institute Genomics Platform"/>
            <person name="Cuomo C."/>
            <person name="de Hoog S."/>
            <person name="Gorbushina A."/>
            <person name="Walker B."/>
            <person name="Young S.K."/>
            <person name="Zeng Q."/>
            <person name="Gargeya S."/>
            <person name="Fitzgerald M."/>
            <person name="Haas B."/>
            <person name="Abouelleil A."/>
            <person name="Allen A.W."/>
            <person name="Alvarado L."/>
            <person name="Arachchi H.M."/>
            <person name="Berlin A.M."/>
            <person name="Chapman S.B."/>
            <person name="Gainer-Dewar J."/>
            <person name="Goldberg J."/>
            <person name="Griggs A."/>
            <person name="Gujja S."/>
            <person name="Hansen M."/>
            <person name="Howarth C."/>
            <person name="Imamovic A."/>
            <person name="Ireland A."/>
            <person name="Larimer J."/>
            <person name="McCowan C."/>
            <person name="Murphy C."/>
            <person name="Pearson M."/>
            <person name="Poon T.W."/>
            <person name="Priest M."/>
            <person name="Roberts A."/>
            <person name="Saif S."/>
            <person name="Shea T."/>
            <person name="Sisk P."/>
            <person name="Sykes S."/>
            <person name="Wortman J."/>
            <person name="Nusbaum C."/>
            <person name="Birren B."/>
        </authorList>
    </citation>
    <scope>NUCLEOTIDE SEQUENCE [LARGE SCALE GENOMIC DNA]</scope>
    <source>
        <strain evidence="9 10">CBS 119918</strain>
    </source>
</reference>
<comment type="subcellular location">
    <subcellularLocation>
        <location evidence="1">Membrane</location>
        <topology evidence="1">Multi-pass membrane protein</topology>
    </subcellularLocation>
</comment>
<dbReference type="GeneID" id="25283614"/>
<keyword evidence="2" id="KW-0813">Transport</keyword>
<dbReference type="SUPFAM" id="SSF103473">
    <property type="entry name" value="MFS general substrate transporter"/>
    <property type="match status" value="1"/>
</dbReference>
<feature type="transmembrane region" description="Helical" evidence="7">
    <location>
        <begin position="291"/>
        <end position="316"/>
    </location>
</feature>
<feature type="transmembrane region" description="Helical" evidence="7">
    <location>
        <begin position="357"/>
        <end position="375"/>
    </location>
</feature>
<feature type="transmembrane region" description="Helical" evidence="7">
    <location>
        <begin position="101"/>
        <end position="119"/>
    </location>
</feature>